<evidence type="ECO:0000256" key="3">
    <source>
        <dbReference type="ARBA" id="ARBA00022692"/>
    </source>
</evidence>
<feature type="transmembrane region" description="Helical" evidence="7">
    <location>
        <begin position="202"/>
        <end position="219"/>
    </location>
</feature>
<dbReference type="PANTHER" id="PTHR30477">
    <property type="entry name" value="ABC-TRANSPORTER METAL-BINDING PROTEIN"/>
    <property type="match status" value="1"/>
</dbReference>
<evidence type="ECO:0000256" key="2">
    <source>
        <dbReference type="ARBA" id="ARBA00008034"/>
    </source>
</evidence>
<dbReference type="FunFam" id="1.10.3470.10:FF:000003">
    <property type="entry name" value="Iron ABC transporter permease SitD"/>
    <property type="match status" value="1"/>
</dbReference>
<keyword evidence="5 7" id="KW-0472">Membrane</keyword>
<evidence type="ECO:0000256" key="4">
    <source>
        <dbReference type="ARBA" id="ARBA00022989"/>
    </source>
</evidence>
<dbReference type="GO" id="GO:0010043">
    <property type="term" value="P:response to zinc ion"/>
    <property type="evidence" value="ECO:0007669"/>
    <property type="project" value="TreeGrafter"/>
</dbReference>
<dbReference type="GO" id="GO:0071281">
    <property type="term" value="P:cellular response to iron ion"/>
    <property type="evidence" value="ECO:0007669"/>
    <property type="project" value="UniProtKB-ARBA"/>
</dbReference>
<feature type="transmembrane region" description="Helical" evidence="7">
    <location>
        <begin position="23"/>
        <end position="42"/>
    </location>
</feature>
<feature type="transmembrane region" description="Helical" evidence="7">
    <location>
        <begin position="100"/>
        <end position="122"/>
    </location>
</feature>
<comment type="subcellular location">
    <subcellularLocation>
        <location evidence="6">Cell membrane</location>
        <topology evidence="6">Multi-pass membrane protein</topology>
    </subcellularLocation>
    <subcellularLocation>
        <location evidence="1">Membrane</location>
        <topology evidence="1">Multi-pass membrane protein</topology>
    </subcellularLocation>
</comment>
<name>A0AAW6RIH6_9BURK</name>
<dbReference type="RefSeq" id="WP_279523440.1">
    <property type="nucleotide sequence ID" value="NZ_JARVII010000001.1"/>
</dbReference>
<feature type="transmembrane region" description="Helical" evidence="7">
    <location>
        <begin position="134"/>
        <end position="156"/>
    </location>
</feature>
<dbReference type="GO" id="GO:0043190">
    <property type="term" value="C:ATP-binding cassette (ABC) transporter complex"/>
    <property type="evidence" value="ECO:0007669"/>
    <property type="project" value="InterPro"/>
</dbReference>
<evidence type="ECO:0000256" key="7">
    <source>
        <dbReference type="SAM" id="Phobius"/>
    </source>
</evidence>
<evidence type="ECO:0000256" key="6">
    <source>
        <dbReference type="RuleBase" id="RU003943"/>
    </source>
</evidence>
<dbReference type="GO" id="GO:0055085">
    <property type="term" value="P:transmembrane transport"/>
    <property type="evidence" value="ECO:0007669"/>
    <property type="project" value="InterPro"/>
</dbReference>
<evidence type="ECO:0000256" key="1">
    <source>
        <dbReference type="ARBA" id="ARBA00004141"/>
    </source>
</evidence>
<accession>A0AAW6RIH6</accession>
<comment type="caution">
    <text evidence="8">The sequence shown here is derived from an EMBL/GenBank/DDBJ whole genome shotgun (WGS) entry which is preliminary data.</text>
</comment>
<reference evidence="8 9" key="1">
    <citation type="submission" date="2023-04" db="EMBL/GenBank/DDBJ databases">
        <title>Ottowia paracancer sp. nov., isolated from human stomach.</title>
        <authorList>
            <person name="Song Y."/>
        </authorList>
    </citation>
    <scope>NUCLEOTIDE SEQUENCE [LARGE SCALE GENOMIC DNA]</scope>
    <source>
        <strain evidence="8 9">10c7w1</strain>
    </source>
</reference>
<dbReference type="Gene3D" id="1.10.3470.10">
    <property type="entry name" value="ABC transporter involved in vitamin B12 uptake, BtuC"/>
    <property type="match status" value="1"/>
</dbReference>
<dbReference type="SUPFAM" id="SSF81345">
    <property type="entry name" value="ABC transporter involved in vitamin B12 uptake, BtuC"/>
    <property type="match status" value="1"/>
</dbReference>
<dbReference type="Proteomes" id="UP001237156">
    <property type="component" value="Unassembled WGS sequence"/>
</dbReference>
<sequence>MSLAAVCALLAEPLGYAYMRHAMLAAALAGGVCAFFSCFLMLRGWSLMGDAISHAIVPGVAGAYLLGLPYSLGAFFSGALAAGVMLLINSRTRLKQDVVIGVTFSTFLGLGLFIISLAPAGISIQTIALGNVLAITPLDLAQLVAISLLTFLALLLKWRDWLAVFFDESHARSVGLHVTALKAGFFAMLAACTIAAMQAVGAFLVIALIITPGATAWLLSDRFGRVAAIATAIGVASGLIGAWASYFLDGATGAVIVLLQTALFALAFVFAPRHGLLAARRRARASASKADAPAAARSCS</sequence>
<proteinExistence type="inferred from homology"/>
<organism evidence="8 9">
    <name type="scientific">Ottowia cancrivicina</name>
    <dbReference type="NCBI Taxonomy" id="3040346"/>
    <lineage>
        <taxon>Bacteria</taxon>
        <taxon>Pseudomonadati</taxon>
        <taxon>Pseudomonadota</taxon>
        <taxon>Betaproteobacteria</taxon>
        <taxon>Burkholderiales</taxon>
        <taxon>Comamonadaceae</taxon>
        <taxon>Ottowia</taxon>
    </lineage>
</organism>
<keyword evidence="9" id="KW-1185">Reference proteome</keyword>
<dbReference type="PANTHER" id="PTHR30477:SF13">
    <property type="entry name" value="IRON TRANSPORT SYSTEM MEMBRANE PROTEIN HI_0360-RELATED"/>
    <property type="match status" value="1"/>
</dbReference>
<dbReference type="AlphaFoldDB" id="A0AAW6RIH6"/>
<keyword evidence="6" id="KW-0813">Transport</keyword>
<dbReference type="EMBL" id="JARVII010000001">
    <property type="protein sequence ID" value="MDG9698306.1"/>
    <property type="molecule type" value="Genomic_DNA"/>
</dbReference>
<dbReference type="Pfam" id="PF00950">
    <property type="entry name" value="ABC-3"/>
    <property type="match status" value="1"/>
</dbReference>
<feature type="transmembrane region" description="Helical" evidence="7">
    <location>
        <begin position="254"/>
        <end position="272"/>
    </location>
</feature>
<feature type="transmembrane region" description="Helical" evidence="7">
    <location>
        <begin position="226"/>
        <end position="248"/>
    </location>
</feature>
<dbReference type="InterPro" id="IPR037294">
    <property type="entry name" value="ABC_BtuC-like"/>
</dbReference>
<evidence type="ECO:0000313" key="8">
    <source>
        <dbReference type="EMBL" id="MDG9698306.1"/>
    </source>
</evidence>
<feature type="transmembrane region" description="Helical" evidence="7">
    <location>
        <begin position="176"/>
        <end position="196"/>
    </location>
</feature>
<gene>
    <name evidence="8" type="ORF">QB898_00985</name>
</gene>
<evidence type="ECO:0000256" key="5">
    <source>
        <dbReference type="ARBA" id="ARBA00023136"/>
    </source>
</evidence>
<evidence type="ECO:0000313" key="9">
    <source>
        <dbReference type="Proteomes" id="UP001237156"/>
    </source>
</evidence>
<dbReference type="InterPro" id="IPR001626">
    <property type="entry name" value="ABC_TroCD"/>
</dbReference>
<keyword evidence="3 6" id="KW-0812">Transmembrane</keyword>
<keyword evidence="4 7" id="KW-1133">Transmembrane helix</keyword>
<feature type="transmembrane region" description="Helical" evidence="7">
    <location>
        <begin position="72"/>
        <end position="88"/>
    </location>
</feature>
<protein>
    <submittedName>
        <fullName evidence="8">Metal ABC transporter permease</fullName>
    </submittedName>
</protein>
<comment type="similarity">
    <text evidence="2 6">Belongs to the ABC-3 integral membrane protein family.</text>
</comment>